<keyword evidence="1" id="KW-0732">Signal</keyword>
<dbReference type="Proteomes" id="UP000006633">
    <property type="component" value="Chromosome"/>
</dbReference>
<dbReference type="EMBL" id="CP002026">
    <property type="protein sequence ID" value="ADH89284.1"/>
    <property type="molecule type" value="Genomic_DNA"/>
</dbReference>
<feature type="signal peptide" evidence="1">
    <location>
        <begin position="1"/>
        <end position="27"/>
    </location>
</feature>
<organism evidence="2 3">
    <name type="scientific">Ancylobacter novellus (strain ATCC 8093 / DSM 506 / JCM 20403 / CCM 1077 / IAM 12100 / NBRC 12443 / NCIMB 10456)</name>
    <name type="common">Starkeya novella</name>
    <dbReference type="NCBI Taxonomy" id="639283"/>
    <lineage>
        <taxon>Bacteria</taxon>
        <taxon>Pseudomonadati</taxon>
        <taxon>Pseudomonadota</taxon>
        <taxon>Alphaproteobacteria</taxon>
        <taxon>Hyphomicrobiales</taxon>
        <taxon>Xanthobacteraceae</taxon>
        <taxon>Ancylobacter</taxon>
    </lineage>
</organism>
<proteinExistence type="predicted"/>
<evidence type="ECO:0000313" key="3">
    <source>
        <dbReference type="Proteomes" id="UP000006633"/>
    </source>
</evidence>
<feature type="chain" id="PRO_5003092007" evidence="1">
    <location>
        <begin position="28"/>
        <end position="95"/>
    </location>
</feature>
<accession>D7A023</accession>
<reference evidence="2 3" key="1">
    <citation type="journal article" date="2012" name="Stand. Genomic Sci.">
        <title>Complete genome sequence of the facultatively chemolithoautotrophic and methylotrophic alpha Proteobacterium Starkeya novella type strain (ATCC 8093(T)).</title>
        <authorList>
            <person name="Kappler U."/>
            <person name="Davenport K."/>
            <person name="Beatson S."/>
            <person name="Lucas S."/>
            <person name="Lapidus A."/>
            <person name="Copeland A."/>
            <person name="Berry K.W."/>
            <person name="Glavina Del Rio T."/>
            <person name="Hammon N."/>
            <person name="Dalin E."/>
            <person name="Tice H."/>
            <person name="Pitluck S."/>
            <person name="Richardson P."/>
            <person name="Bruce D."/>
            <person name="Goodwin L.A."/>
            <person name="Han C."/>
            <person name="Tapia R."/>
            <person name="Detter J.C."/>
            <person name="Chang Y.J."/>
            <person name="Jeffries C.D."/>
            <person name="Land M."/>
            <person name="Hauser L."/>
            <person name="Kyrpides N.C."/>
            <person name="Goker M."/>
            <person name="Ivanova N."/>
            <person name="Klenk H.P."/>
            <person name="Woyke T."/>
        </authorList>
    </citation>
    <scope>NUCLEOTIDE SEQUENCE [LARGE SCALE GENOMIC DNA]</scope>
    <source>
        <strain evidence="3">ATCC 8093 / DSM 506 / JCM 20403 / CCM 1077 / IAM 12100 / NBRC 12443 / NCIMB 10456</strain>
    </source>
</reference>
<evidence type="ECO:0000256" key="1">
    <source>
        <dbReference type="SAM" id="SignalP"/>
    </source>
</evidence>
<gene>
    <name evidence="2" type="ordered locus">Snov_1985</name>
</gene>
<dbReference type="RefSeq" id="WP_013166788.1">
    <property type="nucleotide sequence ID" value="NC_014217.1"/>
</dbReference>
<keyword evidence="3" id="KW-1185">Reference proteome</keyword>
<protein>
    <submittedName>
        <fullName evidence="2">Uncharacterized protein</fullName>
    </submittedName>
</protein>
<sequence length="95" mass="9592">MSKIVSLPVLGFGLAVLAAAVATPALAREDGPPATPRYGASTLAPQTYMPVIEGRNATEGGAAVEGRNATVGGPATQGVEPYIASQIEQNARSSR</sequence>
<dbReference type="AlphaFoldDB" id="D7A023"/>
<dbReference type="OrthoDB" id="8454094at2"/>
<dbReference type="HOGENOM" id="CLU_2371412_0_0_5"/>
<name>D7A023_ANCN5</name>
<evidence type="ECO:0000313" key="2">
    <source>
        <dbReference type="EMBL" id="ADH89284.1"/>
    </source>
</evidence>
<dbReference type="eggNOG" id="ENOG5030SKS">
    <property type="taxonomic scope" value="Bacteria"/>
</dbReference>
<dbReference type="KEGG" id="sno:Snov_1985"/>